<comment type="caution">
    <text evidence="1">The sequence shown here is derived from an EMBL/GenBank/DDBJ whole genome shotgun (WGS) entry which is preliminary data.</text>
</comment>
<dbReference type="RefSeq" id="WP_147890493.1">
    <property type="nucleotide sequence ID" value="NZ_VRTS01000001.1"/>
</dbReference>
<dbReference type="AlphaFoldDB" id="A0A5C8KX59"/>
<dbReference type="Proteomes" id="UP000321248">
    <property type="component" value="Unassembled WGS sequence"/>
</dbReference>
<proteinExistence type="predicted"/>
<evidence type="ECO:0008006" key="3">
    <source>
        <dbReference type="Google" id="ProtNLM"/>
    </source>
</evidence>
<gene>
    <name evidence="1" type="ORF">FU658_01580</name>
</gene>
<evidence type="ECO:0000313" key="1">
    <source>
        <dbReference type="EMBL" id="TXK65820.1"/>
    </source>
</evidence>
<accession>A0A5C8KX59</accession>
<protein>
    <recommendedName>
        <fullName evidence="3">Phytoene synthase</fullName>
    </recommendedName>
</protein>
<dbReference type="EMBL" id="VRTS01000001">
    <property type="protein sequence ID" value="TXK65820.1"/>
    <property type="molecule type" value="Genomic_DNA"/>
</dbReference>
<sequence>MGLVLRFVPAPQRESAVAWGALLSELRETAFEHSDARVTQAKAGWWAEELLRFGKGEARHPLGRDLPAGLPWVELATALARVAGEGERAADPAEAFEQIAPFADALARLEALWFGARPEPAAVASVAVHLLAQRLVHGRADDDAARVPMNLFARHGLTPSALGEERGEPVVRDWSLALRGHAPEPGPGMVVFRRLRAGLDREQLAYLQRHPGRPWQPGPLTVWRSWRLARAG</sequence>
<evidence type="ECO:0000313" key="2">
    <source>
        <dbReference type="Proteomes" id="UP000321248"/>
    </source>
</evidence>
<dbReference type="OrthoDB" id="5959054at2"/>
<organism evidence="1 2">
    <name type="scientific">Alkalisalibacterium limincola</name>
    <dbReference type="NCBI Taxonomy" id="2699169"/>
    <lineage>
        <taxon>Bacteria</taxon>
        <taxon>Pseudomonadati</taxon>
        <taxon>Pseudomonadota</taxon>
        <taxon>Gammaproteobacteria</taxon>
        <taxon>Lysobacterales</taxon>
        <taxon>Lysobacteraceae</taxon>
        <taxon>Alkalisalibacterium</taxon>
    </lineage>
</organism>
<reference evidence="1 2" key="1">
    <citation type="submission" date="2019-08" db="EMBL/GenBank/DDBJ databases">
        <authorList>
            <person name="Karlyshev A.V."/>
        </authorList>
    </citation>
    <scope>NUCLEOTIDE SEQUENCE [LARGE SCALE GENOMIC DNA]</scope>
    <source>
        <strain evidence="1 2">Alg18-2.2</strain>
    </source>
</reference>
<name>A0A5C8KX59_9GAMM</name>
<keyword evidence="2" id="KW-1185">Reference proteome</keyword>